<protein>
    <submittedName>
        <fullName evidence="1">Uncharacterized protein</fullName>
    </submittedName>
</protein>
<proteinExistence type="predicted"/>
<name>A0A514D218_9VIRU</name>
<evidence type="ECO:0000313" key="1">
    <source>
        <dbReference type="EMBL" id="QDH87645.1"/>
    </source>
</evidence>
<gene>
    <name evidence="1" type="ORF">H2Bulk35999_000005</name>
</gene>
<organism evidence="1">
    <name type="scientific">Leviviridae sp</name>
    <dbReference type="NCBI Taxonomy" id="2027243"/>
    <lineage>
        <taxon>Viruses</taxon>
        <taxon>Riboviria</taxon>
        <taxon>Orthornavirae</taxon>
        <taxon>Lenarviricota</taxon>
        <taxon>Leviviricetes</taxon>
        <taxon>Norzivirales</taxon>
        <taxon>Fiersviridae</taxon>
    </lineage>
</organism>
<dbReference type="EMBL" id="MN033522">
    <property type="protein sequence ID" value="QDH87645.1"/>
    <property type="molecule type" value="Genomic_RNA"/>
</dbReference>
<accession>A0A514D218</accession>
<reference evidence="1" key="1">
    <citation type="submission" date="2019-05" db="EMBL/GenBank/DDBJ databases">
        <title>Metatranscriptomic reconstruction reveals RNA viruses with the potential to shape carbon cycling in soil.</title>
        <authorList>
            <person name="Starr E.P."/>
            <person name="Nuccio E."/>
            <person name="Pett-Ridge J."/>
            <person name="Banfield J.F."/>
            <person name="Firestone M.K."/>
        </authorList>
    </citation>
    <scope>NUCLEOTIDE SEQUENCE</scope>
    <source>
        <strain evidence="1">H2_Bulk_35_scaffold_999</strain>
    </source>
</reference>
<sequence>MSDERDVLNTNGVEDLGPRRYAYGIDRSAVRHD</sequence>